<dbReference type="RefSeq" id="WP_096600173.1">
    <property type="nucleotide sequence ID" value="NZ_OBEN01000001.1"/>
</dbReference>
<dbReference type="Proteomes" id="UP000218627">
    <property type="component" value="Unassembled WGS sequence"/>
</dbReference>
<name>A0A285NUF6_9AQUI</name>
<feature type="chain" id="PRO_5012199677" evidence="1">
    <location>
        <begin position="21"/>
        <end position="203"/>
    </location>
</feature>
<proteinExistence type="predicted"/>
<feature type="signal peptide" evidence="1">
    <location>
        <begin position="1"/>
        <end position="20"/>
    </location>
</feature>
<dbReference type="OrthoDB" id="14468at2"/>
<dbReference type="AlphaFoldDB" id="A0A285NUF6"/>
<dbReference type="EMBL" id="OBEN01000001">
    <property type="protein sequence ID" value="SNZ11301.1"/>
    <property type="molecule type" value="Genomic_DNA"/>
</dbReference>
<accession>A0A285NUF6</accession>
<evidence type="ECO:0000313" key="3">
    <source>
        <dbReference type="Proteomes" id="UP000218627"/>
    </source>
</evidence>
<gene>
    <name evidence="2" type="ORF">SAMN06265353_0199</name>
</gene>
<keyword evidence="3" id="KW-1185">Reference proteome</keyword>
<reference evidence="3" key="1">
    <citation type="submission" date="2017-09" db="EMBL/GenBank/DDBJ databases">
        <authorList>
            <person name="Varghese N."/>
            <person name="Submissions S."/>
        </authorList>
    </citation>
    <scope>NUCLEOTIDE SEQUENCE [LARGE SCALE GENOMIC DNA]</scope>
    <source>
        <strain evidence="3">DSM 2913</strain>
    </source>
</reference>
<keyword evidence="1" id="KW-0732">Signal</keyword>
<organism evidence="2 3">
    <name type="scientific">Hydrogenobacter hydrogenophilus</name>
    <dbReference type="NCBI Taxonomy" id="35835"/>
    <lineage>
        <taxon>Bacteria</taxon>
        <taxon>Pseudomonadati</taxon>
        <taxon>Aquificota</taxon>
        <taxon>Aquificia</taxon>
        <taxon>Aquificales</taxon>
        <taxon>Aquificaceae</taxon>
        <taxon>Hydrogenobacter</taxon>
    </lineage>
</organism>
<protein>
    <submittedName>
        <fullName evidence="2">Uncharacterized protein</fullName>
    </submittedName>
</protein>
<evidence type="ECO:0000256" key="1">
    <source>
        <dbReference type="SAM" id="SignalP"/>
    </source>
</evidence>
<evidence type="ECO:0000313" key="2">
    <source>
        <dbReference type="EMBL" id="SNZ11301.1"/>
    </source>
</evidence>
<sequence>MRKRLLVLMGVFLIFVPVFAEESNPFVSPERVNPRINVAVQIARLLKQKEYNRIAVVYMQTSDLCAVFAASLVASLKTLGLEAYYIKGGEGLEERLRELKPMHIYMAYFGEKPAQEVQTQFNEDLYRVLTYDQKSSIILQPSLLRLGFLSGIYTDEKLTQLVDGKRMLTFSVEQGKVYPIFVEFRDLEIKVTEESNKKRKQKK</sequence>